<dbReference type="PANTHER" id="PTHR41252:SF1">
    <property type="entry name" value="BLR2505 PROTEIN"/>
    <property type="match status" value="1"/>
</dbReference>
<organism evidence="2 3">
    <name type="scientific">Nocardia donostiensis</name>
    <dbReference type="NCBI Taxonomy" id="1538463"/>
    <lineage>
        <taxon>Bacteria</taxon>
        <taxon>Bacillati</taxon>
        <taxon>Actinomycetota</taxon>
        <taxon>Actinomycetes</taxon>
        <taxon>Mycobacteriales</taxon>
        <taxon>Nocardiaceae</taxon>
        <taxon>Nocardia</taxon>
    </lineage>
</organism>
<dbReference type="InterPro" id="IPR037401">
    <property type="entry name" value="SnoaL-like"/>
</dbReference>
<dbReference type="Pfam" id="PF12680">
    <property type="entry name" value="SnoaL_2"/>
    <property type="match status" value="1"/>
</dbReference>
<dbReference type="EMBL" id="MUMY01000027">
    <property type="protein sequence ID" value="ONM46317.1"/>
    <property type="molecule type" value="Genomic_DNA"/>
</dbReference>
<reference evidence="2 3" key="1">
    <citation type="journal article" date="2016" name="Antonie Van Leeuwenhoek">
        <title>Nocardia donostiensis sp. nov., isolated from human respiratory specimens.</title>
        <authorList>
            <person name="Ercibengoa M."/>
            <person name="Bell M."/>
            <person name="Marimon J.M."/>
            <person name="Humrighouse B."/>
            <person name="Klenk H.P."/>
            <person name="Potter G."/>
            <person name="Perez-Trallero E."/>
        </authorList>
    </citation>
    <scope>NUCLEOTIDE SEQUENCE [LARGE SCALE GENOMIC DNA]</scope>
    <source>
        <strain evidence="2 3">X1655</strain>
    </source>
</reference>
<dbReference type="STRING" id="1538463.B0T36_19860"/>
<dbReference type="InterPro" id="IPR032710">
    <property type="entry name" value="NTF2-like_dom_sf"/>
</dbReference>
<protein>
    <recommendedName>
        <fullName evidence="1">SnoaL-like domain-containing protein</fullName>
    </recommendedName>
</protein>
<dbReference type="PANTHER" id="PTHR41252">
    <property type="entry name" value="BLR2505 PROTEIN"/>
    <property type="match status" value="1"/>
</dbReference>
<proteinExistence type="predicted"/>
<keyword evidence="3" id="KW-1185">Reference proteome</keyword>
<evidence type="ECO:0000313" key="3">
    <source>
        <dbReference type="Proteomes" id="UP000188836"/>
    </source>
</evidence>
<gene>
    <name evidence="2" type="ORF">B0T46_23745</name>
</gene>
<evidence type="ECO:0000313" key="2">
    <source>
        <dbReference type="EMBL" id="ONM46317.1"/>
    </source>
</evidence>
<comment type="caution">
    <text evidence="2">The sequence shown here is derived from an EMBL/GenBank/DDBJ whole genome shotgun (WGS) entry which is preliminary data.</text>
</comment>
<dbReference type="Gene3D" id="3.10.450.50">
    <property type="match status" value="1"/>
</dbReference>
<sequence length="122" mass="13852">MDALVRADRKPLFDAMADEVTWRWMGTSQWSKSFEGKQAVLGELFGGVDESLSDSYSVQVHKILADGDHVVVEHTGSNATPDGRQYNNNYCWIFAFKDGLITEIREYMDTQLVTETFEHDPS</sequence>
<dbReference type="SUPFAM" id="SSF54427">
    <property type="entry name" value="NTF2-like"/>
    <property type="match status" value="1"/>
</dbReference>
<dbReference type="AlphaFoldDB" id="A0A1V2T9Y4"/>
<evidence type="ECO:0000259" key="1">
    <source>
        <dbReference type="Pfam" id="PF12680"/>
    </source>
</evidence>
<feature type="domain" description="SnoaL-like" evidence="1">
    <location>
        <begin position="2"/>
        <end position="104"/>
    </location>
</feature>
<name>A0A1V2T9Y4_9NOCA</name>
<accession>A0A1V2T9Y4</accession>
<dbReference type="Proteomes" id="UP000188836">
    <property type="component" value="Unassembled WGS sequence"/>
</dbReference>